<gene>
    <name evidence="2" type="ORF">CR513_15057</name>
</gene>
<feature type="non-terminal residue" evidence="2">
    <location>
        <position position="1"/>
    </location>
</feature>
<dbReference type="Proteomes" id="UP000257109">
    <property type="component" value="Unassembled WGS sequence"/>
</dbReference>
<dbReference type="OrthoDB" id="1932348at2759"/>
<keyword evidence="3" id="KW-1185">Reference proteome</keyword>
<evidence type="ECO:0000256" key="1">
    <source>
        <dbReference type="SAM" id="MobiDB-lite"/>
    </source>
</evidence>
<organism evidence="2 3">
    <name type="scientific">Mucuna pruriens</name>
    <name type="common">Velvet bean</name>
    <name type="synonym">Dolichos pruriens</name>
    <dbReference type="NCBI Taxonomy" id="157652"/>
    <lineage>
        <taxon>Eukaryota</taxon>
        <taxon>Viridiplantae</taxon>
        <taxon>Streptophyta</taxon>
        <taxon>Embryophyta</taxon>
        <taxon>Tracheophyta</taxon>
        <taxon>Spermatophyta</taxon>
        <taxon>Magnoliopsida</taxon>
        <taxon>eudicotyledons</taxon>
        <taxon>Gunneridae</taxon>
        <taxon>Pentapetalae</taxon>
        <taxon>rosids</taxon>
        <taxon>fabids</taxon>
        <taxon>Fabales</taxon>
        <taxon>Fabaceae</taxon>
        <taxon>Papilionoideae</taxon>
        <taxon>50 kb inversion clade</taxon>
        <taxon>NPAAA clade</taxon>
        <taxon>indigoferoid/millettioid clade</taxon>
        <taxon>Phaseoleae</taxon>
        <taxon>Mucuna</taxon>
    </lineage>
</organism>
<feature type="compositionally biased region" description="Basic and acidic residues" evidence="1">
    <location>
        <begin position="18"/>
        <end position="36"/>
    </location>
</feature>
<dbReference type="AlphaFoldDB" id="A0A371HFM6"/>
<evidence type="ECO:0000313" key="3">
    <source>
        <dbReference type="Proteomes" id="UP000257109"/>
    </source>
</evidence>
<dbReference type="EMBL" id="QJKJ01002731">
    <property type="protein sequence ID" value="RDY01597.1"/>
    <property type="molecule type" value="Genomic_DNA"/>
</dbReference>
<proteinExistence type="predicted"/>
<feature type="region of interest" description="Disordered" evidence="1">
    <location>
        <begin position="13"/>
        <end position="36"/>
    </location>
</feature>
<accession>A0A371HFM6</accession>
<comment type="caution">
    <text evidence="2">The sequence shown here is derived from an EMBL/GenBank/DDBJ whole genome shotgun (WGS) entry which is preliminary data.</text>
</comment>
<protein>
    <submittedName>
        <fullName evidence="2">Uncharacterized protein</fullName>
    </submittedName>
</protein>
<sequence>MKMNSILFQERSTQCGNIKEDADERNSEKYTKEDKDKNQVLCNEYKKPGHFNLKKEKEKEKHNPFFKKKNGLMATWKDFDLSSLEEKVEEANLYLMADTTLEDEENENLKEEKTKDLSKVNTLEEVINLRQSLVKFVNGYENLKKVIKYKRHPYDKIGLGYDKKNDIKRDKSNIHCINYRKFRHLSYDCRDCPKGLPKPSRTNKKGPNKIWVPKDMIIPVVDFLDNRKKRPIMIYEQWFLTSHDGRKVYVPRPYVQVRRMGFIRRVKAQSIKHNEYDVSFNKGKCIVKNQNGSQIFSTNRQNNIYNIKLTDLANPSKWKQVRGSFEFKNIVSTSRPLELSHINMFGPTRTTSMS</sequence>
<name>A0A371HFM6_MUCPR</name>
<evidence type="ECO:0000313" key="2">
    <source>
        <dbReference type="EMBL" id="RDY01597.1"/>
    </source>
</evidence>
<reference evidence="2" key="1">
    <citation type="submission" date="2018-05" db="EMBL/GenBank/DDBJ databases">
        <title>Draft genome of Mucuna pruriens seed.</title>
        <authorList>
            <person name="Nnadi N.E."/>
            <person name="Vos R."/>
            <person name="Hasami M.H."/>
            <person name="Devisetty U.K."/>
            <person name="Aguiy J.C."/>
        </authorList>
    </citation>
    <scope>NUCLEOTIDE SEQUENCE [LARGE SCALE GENOMIC DNA]</scope>
    <source>
        <strain evidence="2">JCA_2017</strain>
    </source>
</reference>